<dbReference type="InterPro" id="IPR006619">
    <property type="entry name" value="PGRP_domain_met/bac"/>
</dbReference>
<keyword evidence="4" id="KW-1133">Transmembrane helix</keyword>
<dbReference type="SUPFAM" id="SSF55846">
    <property type="entry name" value="N-acetylmuramoyl-L-alanine amidase-like"/>
    <property type="match status" value="2"/>
</dbReference>
<protein>
    <submittedName>
        <fullName evidence="7">Peptidoglycan recognition protein 3</fullName>
    </submittedName>
</protein>
<dbReference type="GO" id="GO:0008270">
    <property type="term" value="F:zinc ion binding"/>
    <property type="evidence" value="ECO:0007669"/>
    <property type="project" value="InterPro"/>
</dbReference>
<proteinExistence type="inferred from homology"/>
<dbReference type="GO" id="GO:0045087">
    <property type="term" value="P:innate immune response"/>
    <property type="evidence" value="ECO:0007669"/>
    <property type="project" value="UniProtKB-KW"/>
</dbReference>
<dbReference type="InterPro" id="IPR002502">
    <property type="entry name" value="Amidase_domain"/>
</dbReference>
<evidence type="ECO:0000256" key="4">
    <source>
        <dbReference type="SAM" id="Phobius"/>
    </source>
</evidence>
<keyword evidence="8" id="KW-1185">Reference proteome</keyword>
<sequence length="379" mass="41235">MCAAVCPVIVSRAEWGAQPPKSAIALKVPVDHVIIHHTDGATSDSKEGCSRVIRQIQKYHVETKKWDDIGYNFVVGGDGRIYEGRGWKTLGSQAKGYNSKSIGISFMGNYNKSEPSAAMLAAAKNLIDYGVLMKYISSSHEIHGHKNVKCTDCPGASLPFPYVFFFSIGIGLPNLAVKSFHRNNNSTPTMIFYAFFSLSLFVALEAACPEIVGRAQWGAKAVKPQAMAVPVSHVFIHHTVGATCNSKETCSKVARNTQNDHINNRKWADIGYSFLVGGDGRIYEGRGWKAVGAHTYGYNSKAIGISFMGNYDKVAPSAAMLNAAKNLIDCGVEKKFITANRQIHGHRDTKCTACPGAALYNIIQKWTGFKGGKLPGYKC</sequence>
<feature type="domain" description="N-acetylmuramoyl-L-alanine amidase" evidence="5">
    <location>
        <begin position="219"/>
        <end position="356"/>
    </location>
</feature>
<evidence type="ECO:0000256" key="2">
    <source>
        <dbReference type="ARBA" id="ARBA00022588"/>
    </source>
</evidence>
<dbReference type="Proteomes" id="UP001054945">
    <property type="component" value="Unassembled WGS sequence"/>
</dbReference>
<evidence type="ECO:0000256" key="3">
    <source>
        <dbReference type="ARBA" id="ARBA00022859"/>
    </source>
</evidence>
<feature type="domain" description="N-acetylmuramoyl-L-alanine amidase" evidence="5">
    <location>
        <begin position="18"/>
        <end position="155"/>
    </location>
</feature>
<dbReference type="Gene3D" id="3.40.80.10">
    <property type="entry name" value="Peptidoglycan recognition protein-like"/>
    <property type="match status" value="2"/>
</dbReference>
<dbReference type="GO" id="GO:0009253">
    <property type="term" value="P:peptidoglycan catabolic process"/>
    <property type="evidence" value="ECO:0007669"/>
    <property type="project" value="InterPro"/>
</dbReference>
<feature type="domain" description="Peptidoglycan recognition protein family" evidence="6">
    <location>
        <begin position="209"/>
        <end position="350"/>
    </location>
</feature>
<dbReference type="FunFam" id="3.40.80.10:FF:000001">
    <property type="entry name" value="Peptidoglycan recognition protein 1"/>
    <property type="match status" value="2"/>
</dbReference>
<comment type="similarity">
    <text evidence="1">Belongs to the N-acetylmuramoyl-L-alanine amidase 2 family.</text>
</comment>
<accession>A0AAV4XT38</accession>
<dbReference type="AlphaFoldDB" id="A0AAV4XT38"/>
<feature type="transmembrane region" description="Helical" evidence="4">
    <location>
        <begin position="189"/>
        <end position="207"/>
    </location>
</feature>
<feature type="transmembrane region" description="Helical" evidence="4">
    <location>
        <begin position="159"/>
        <end position="177"/>
    </location>
</feature>
<keyword evidence="3" id="KW-0391">Immunity</keyword>
<gene>
    <name evidence="7" type="primary">PGLYRP3</name>
    <name evidence="7" type="ORF">CEXT_6021</name>
</gene>
<evidence type="ECO:0000313" key="7">
    <source>
        <dbReference type="EMBL" id="GIY97753.1"/>
    </source>
</evidence>
<keyword evidence="4" id="KW-0472">Membrane</keyword>
<dbReference type="SMART" id="SM00701">
    <property type="entry name" value="PGRP"/>
    <property type="match status" value="2"/>
</dbReference>
<organism evidence="7 8">
    <name type="scientific">Caerostris extrusa</name>
    <name type="common">Bark spider</name>
    <name type="synonym">Caerostris bankana</name>
    <dbReference type="NCBI Taxonomy" id="172846"/>
    <lineage>
        <taxon>Eukaryota</taxon>
        <taxon>Metazoa</taxon>
        <taxon>Ecdysozoa</taxon>
        <taxon>Arthropoda</taxon>
        <taxon>Chelicerata</taxon>
        <taxon>Arachnida</taxon>
        <taxon>Araneae</taxon>
        <taxon>Araneomorphae</taxon>
        <taxon>Entelegynae</taxon>
        <taxon>Araneoidea</taxon>
        <taxon>Araneidae</taxon>
        <taxon>Caerostris</taxon>
    </lineage>
</organism>
<evidence type="ECO:0000256" key="1">
    <source>
        <dbReference type="ARBA" id="ARBA00007553"/>
    </source>
</evidence>
<feature type="domain" description="Peptidoglycan recognition protein family" evidence="6">
    <location>
        <begin position="7"/>
        <end position="149"/>
    </location>
</feature>
<dbReference type="PANTHER" id="PTHR11022:SF41">
    <property type="entry name" value="PEPTIDOGLYCAN-RECOGNITION PROTEIN LC-RELATED"/>
    <property type="match status" value="1"/>
</dbReference>
<keyword evidence="4" id="KW-0812">Transmembrane</keyword>
<dbReference type="GO" id="GO:0008745">
    <property type="term" value="F:N-acetylmuramoyl-L-alanine amidase activity"/>
    <property type="evidence" value="ECO:0007669"/>
    <property type="project" value="InterPro"/>
</dbReference>
<dbReference type="CDD" id="cd06583">
    <property type="entry name" value="PGRP"/>
    <property type="match status" value="2"/>
</dbReference>
<name>A0AAV4XT38_CAEEX</name>
<dbReference type="InterPro" id="IPR036505">
    <property type="entry name" value="Amidase/PGRP_sf"/>
</dbReference>
<dbReference type="EMBL" id="BPLR01000830">
    <property type="protein sequence ID" value="GIY97753.1"/>
    <property type="molecule type" value="Genomic_DNA"/>
</dbReference>
<keyword evidence="2" id="KW-0399">Innate immunity</keyword>
<comment type="caution">
    <text evidence="7">The sequence shown here is derived from an EMBL/GenBank/DDBJ whole genome shotgun (WGS) entry which is preliminary data.</text>
</comment>
<dbReference type="Pfam" id="PF01510">
    <property type="entry name" value="Amidase_2"/>
    <property type="match status" value="2"/>
</dbReference>
<evidence type="ECO:0000259" key="5">
    <source>
        <dbReference type="SMART" id="SM00644"/>
    </source>
</evidence>
<dbReference type="InterPro" id="IPR015510">
    <property type="entry name" value="PGRP"/>
</dbReference>
<evidence type="ECO:0000259" key="6">
    <source>
        <dbReference type="SMART" id="SM00701"/>
    </source>
</evidence>
<dbReference type="PANTHER" id="PTHR11022">
    <property type="entry name" value="PEPTIDOGLYCAN RECOGNITION PROTEIN"/>
    <property type="match status" value="1"/>
</dbReference>
<reference evidence="7 8" key="1">
    <citation type="submission" date="2021-06" db="EMBL/GenBank/DDBJ databases">
        <title>Caerostris extrusa draft genome.</title>
        <authorList>
            <person name="Kono N."/>
            <person name="Arakawa K."/>
        </authorList>
    </citation>
    <scope>NUCLEOTIDE SEQUENCE [LARGE SCALE GENOMIC DNA]</scope>
</reference>
<dbReference type="SMART" id="SM00644">
    <property type="entry name" value="Ami_2"/>
    <property type="match status" value="2"/>
</dbReference>
<evidence type="ECO:0000313" key="8">
    <source>
        <dbReference type="Proteomes" id="UP001054945"/>
    </source>
</evidence>